<feature type="compositionally biased region" description="Basic residues" evidence="1">
    <location>
        <begin position="65"/>
        <end position="74"/>
    </location>
</feature>
<keyword evidence="3" id="KW-1185">Reference proteome</keyword>
<evidence type="ECO:0000313" key="3">
    <source>
        <dbReference type="Proteomes" id="UP000244336"/>
    </source>
</evidence>
<accession>A0A2T7F798</accession>
<proteinExistence type="predicted"/>
<evidence type="ECO:0000313" key="2">
    <source>
        <dbReference type="EMBL" id="PUZ75946.1"/>
    </source>
</evidence>
<name>A0A2T7F798_9POAL</name>
<evidence type="ECO:0000256" key="1">
    <source>
        <dbReference type="SAM" id="MobiDB-lite"/>
    </source>
</evidence>
<dbReference type="AlphaFoldDB" id="A0A2T7F798"/>
<dbReference type="Proteomes" id="UP000244336">
    <property type="component" value="Chromosome 1"/>
</dbReference>
<protein>
    <submittedName>
        <fullName evidence="2">Uncharacterized protein</fullName>
    </submittedName>
</protein>
<reference evidence="2 3" key="1">
    <citation type="submission" date="2018-04" db="EMBL/GenBank/DDBJ databases">
        <title>WGS assembly of Panicum hallii var. hallii HAL2.</title>
        <authorList>
            <person name="Lovell J."/>
            <person name="Jenkins J."/>
            <person name="Lowry D."/>
            <person name="Mamidi S."/>
            <person name="Sreedasyam A."/>
            <person name="Weng X."/>
            <person name="Barry K."/>
            <person name="Bonette J."/>
            <person name="Campitelli B."/>
            <person name="Daum C."/>
            <person name="Gordon S."/>
            <person name="Gould B."/>
            <person name="Lipzen A."/>
            <person name="MacQueen A."/>
            <person name="Palacio-Mejia J."/>
            <person name="Plott C."/>
            <person name="Shakirov E."/>
            <person name="Shu S."/>
            <person name="Yoshinaga Y."/>
            <person name="Zane M."/>
            <person name="Rokhsar D."/>
            <person name="Grimwood J."/>
            <person name="Schmutz J."/>
            <person name="Juenger T."/>
        </authorList>
    </citation>
    <scope>NUCLEOTIDE SEQUENCE [LARGE SCALE GENOMIC DNA]</scope>
    <source>
        <strain evidence="3">cv. HAL2</strain>
    </source>
</reference>
<gene>
    <name evidence="2" type="ORF">GQ55_1G250800</name>
</gene>
<feature type="compositionally biased region" description="Basic and acidic residues" evidence="1">
    <location>
        <begin position="1"/>
        <end position="22"/>
    </location>
</feature>
<dbReference type="EMBL" id="CM009749">
    <property type="protein sequence ID" value="PUZ75946.1"/>
    <property type="molecule type" value="Genomic_DNA"/>
</dbReference>
<organism evidence="2 3">
    <name type="scientific">Panicum hallii var. hallii</name>
    <dbReference type="NCBI Taxonomy" id="1504633"/>
    <lineage>
        <taxon>Eukaryota</taxon>
        <taxon>Viridiplantae</taxon>
        <taxon>Streptophyta</taxon>
        <taxon>Embryophyta</taxon>
        <taxon>Tracheophyta</taxon>
        <taxon>Spermatophyta</taxon>
        <taxon>Magnoliopsida</taxon>
        <taxon>Liliopsida</taxon>
        <taxon>Poales</taxon>
        <taxon>Poaceae</taxon>
        <taxon>PACMAD clade</taxon>
        <taxon>Panicoideae</taxon>
        <taxon>Panicodae</taxon>
        <taxon>Paniceae</taxon>
        <taxon>Panicinae</taxon>
        <taxon>Panicum</taxon>
        <taxon>Panicum sect. Panicum</taxon>
    </lineage>
</organism>
<sequence length="81" mass="8828">MEDPRSRQQASKWERGAPRGGERGASGGSRCGRRPRQRGIPTAFSRRGADQGVTGGRQGSSSRSPWRRRSKHPRAPSVASD</sequence>
<dbReference type="Gramene" id="PUZ75946">
    <property type="protein sequence ID" value="PUZ75946"/>
    <property type="gene ID" value="GQ55_1G250800"/>
</dbReference>
<feature type="region of interest" description="Disordered" evidence="1">
    <location>
        <begin position="1"/>
        <end position="81"/>
    </location>
</feature>